<keyword evidence="2" id="KW-1185">Reference proteome</keyword>
<accession>A0A5Q2QBH5</accession>
<dbReference type="OrthoDB" id="292170at2"/>
<gene>
    <name evidence="1" type="ORF">GH975_03170</name>
</gene>
<evidence type="ECO:0000313" key="2">
    <source>
        <dbReference type="Proteomes" id="UP000388235"/>
    </source>
</evidence>
<organism evidence="1 2">
    <name type="scientific">Litorivicinus lipolyticus</name>
    <dbReference type="NCBI Taxonomy" id="418701"/>
    <lineage>
        <taxon>Bacteria</taxon>
        <taxon>Pseudomonadati</taxon>
        <taxon>Pseudomonadota</taxon>
        <taxon>Gammaproteobacteria</taxon>
        <taxon>Oceanospirillales</taxon>
        <taxon>Litorivicinaceae</taxon>
        <taxon>Litorivicinus</taxon>
    </lineage>
</organism>
<dbReference type="Pfam" id="PF20027">
    <property type="entry name" value="DUF6435"/>
    <property type="match status" value="1"/>
</dbReference>
<dbReference type="InterPro" id="IPR045493">
    <property type="entry name" value="DUF6435"/>
</dbReference>
<proteinExistence type="predicted"/>
<dbReference type="RefSeq" id="WP_153713126.1">
    <property type="nucleotide sequence ID" value="NZ_CP045871.1"/>
</dbReference>
<reference evidence="1 2" key="1">
    <citation type="submission" date="2019-11" db="EMBL/GenBank/DDBJ databases">
        <authorList>
            <person name="Khan S.A."/>
            <person name="Jeon C.O."/>
            <person name="Chun B.H."/>
        </authorList>
    </citation>
    <scope>NUCLEOTIDE SEQUENCE [LARGE SCALE GENOMIC DNA]</scope>
    <source>
        <strain evidence="1 2">IMCC 1097</strain>
    </source>
</reference>
<dbReference type="NCBIfam" id="NF033487">
    <property type="entry name" value="Lacal_2735_fam"/>
    <property type="match status" value="1"/>
</dbReference>
<evidence type="ECO:0000313" key="1">
    <source>
        <dbReference type="EMBL" id="QGG79622.1"/>
    </source>
</evidence>
<protein>
    <submittedName>
        <fullName evidence="1">Lacal_2735 family protein</fullName>
    </submittedName>
</protein>
<sequence>MFGLFKKDPKQALEKEYKQLLEQAMKAQRSGDIRGYSELTEKADAIYQKIQAS</sequence>
<name>A0A5Q2QBH5_9GAMM</name>
<dbReference type="AlphaFoldDB" id="A0A5Q2QBH5"/>
<dbReference type="KEGG" id="llp:GH975_03170"/>
<dbReference type="EMBL" id="CP045871">
    <property type="protein sequence ID" value="QGG79622.1"/>
    <property type="molecule type" value="Genomic_DNA"/>
</dbReference>
<dbReference type="Proteomes" id="UP000388235">
    <property type="component" value="Chromosome"/>
</dbReference>